<gene>
    <name evidence="8" type="ORF">KR093_001060</name>
</gene>
<proteinExistence type="inferred from homology"/>
<dbReference type="AlphaFoldDB" id="A0AAD4JWX7"/>
<comment type="similarity">
    <text evidence="2">Belongs to the prominin family.</text>
</comment>
<reference evidence="8" key="1">
    <citation type="journal article" date="2021" name="Mol. Ecol. Resour.">
        <title>Phylogenomic analyses of the genus Drosophila reveals genomic signals of climate adaptation.</title>
        <authorList>
            <person name="Li F."/>
            <person name="Rane R.V."/>
            <person name="Luria V."/>
            <person name="Xiong Z."/>
            <person name="Chen J."/>
            <person name="Li Z."/>
            <person name="Catullo R.A."/>
            <person name="Griffin P.C."/>
            <person name="Schiffer M."/>
            <person name="Pearce S."/>
            <person name="Lee S.F."/>
            <person name="McElroy K."/>
            <person name="Stocker A."/>
            <person name="Shirriffs J."/>
            <person name="Cockerell F."/>
            <person name="Coppin C."/>
            <person name="Sgro C.M."/>
            <person name="Karger A."/>
            <person name="Cain J.W."/>
            <person name="Weber J.A."/>
            <person name="Santpere G."/>
            <person name="Kirschner M.W."/>
            <person name="Hoffmann A.A."/>
            <person name="Oakeshott J.G."/>
            <person name="Zhang G."/>
        </authorList>
    </citation>
    <scope>NUCLEOTIDE SEQUENCE</scope>
    <source>
        <strain evidence="8">BGI-SZ-2011g</strain>
    </source>
</reference>
<dbReference type="InterPro" id="IPR008795">
    <property type="entry name" value="Prominin"/>
</dbReference>
<dbReference type="EMBL" id="JAJJHW010002774">
    <property type="protein sequence ID" value="KAH8365473.1"/>
    <property type="molecule type" value="Genomic_DNA"/>
</dbReference>
<keyword evidence="6" id="KW-0325">Glycoprotein</keyword>
<feature type="non-terminal residue" evidence="8">
    <location>
        <position position="394"/>
    </location>
</feature>
<keyword evidence="4 7" id="KW-1133">Transmembrane helix</keyword>
<name>A0AAD4JWX7_9MUSC</name>
<evidence type="ECO:0000256" key="2">
    <source>
        <dbReference type="ARBA" id="ARBA00006058"/>
    </source>
</evidence>
<comment type="caution">
    <text evidence="8">The sequence shown here is derived from an EMBL/GenBank/DDBJ whole genome shotgun (WGS) entry which is preliminary data.</text>
</comment>
<accession>A0AAD4JWX7</accession>
<evidence type="ECO:0000256" key="5">
    <source>
        <dbReference type="ARBA" id="ARBA00023136"/>
    </source>
</evidence>
<evidence type="ECO:0000256" key="4">
    <source>
        <dbReference type="ARBA" id="ARBA00022989"/>
    </source>
</evidence>
<evidence type="ECO:0000313" key="8">
    <source>
        <dbReference type="EMBL" id="KAH8365473.1"/>
    </source>
</evidence>
<keyword evidence="3 7" id="KW-0812">Transmembrane</keyword>
<dbReference type="GO" id="GO:0016020">
    <property type="term" value="C:membrane"/>
    <property type="evidence" value="ECO:0007669"/>
    <property type="project" value="UniProtKB-SubCell"/>
</dbReference>
<dbReference type="PANTHER" id="PTHR22730:SF1">
    <property type="entry name" value="PROMININ-LIKE PROTEIN"/>
    <property type="match status" value="1"/>
</dbReference>
<dbReference type="PANTHER" id="PTHR22730">
    <property type="entry name" value="PROMININ PROM PROTEIN"/>
    <property type="match status" value="1"/>
</dbReference>
<keyword evidence="5 7" id="KW-0472">Membrane</keyword>
<keyword evidence="9" id="KW-1185">Reference proteome</keyword>
<evidence type="ECO:0000313" key="9">
    <source>
        <dbReference type="Proteomes" id="UP001200034"/>
    </source>
</evidence>
<feature type="transmembrane region" description="Helical" evidence="7">
    <location>
        <begin position="58"/>
        <end position="82"/>
    </location>
</feature>
<dbReference type="Pfam" id="PF05478">
    <property type="entry name" value="Prominin"/>
    <property type="match status" value="2"/>
</dbReference>
<dbReference type="Proteomes" id="UP001200034">
    <property type="component" value="Unassembled WGS sequence"/>
</dbReference>
<comment type="subcellular location">
    <subcellularLocation>
        <location evidence="1">Membrane</location>
        <topology evidence="1">Multi-pass membrane protein</topology>
    </subcellularLocation>
</comment>
<protein>
    <submittedName>
        <fullName evidence="8">Uncharacterized protein</fullName>
    </submittedName>
</protein>
<feature type="non-terminal residue" evidence="8">
    <location>
        <position position="1"/>
    </location>
</feature>
<evidence type="ECO:0000256" key="1">
    <source>
        <dbReference type="ARBA" id="ARBA00004141"/>
    </source>
</evidence>
<evidence type="ECO:0000256" key="6">
    <source>
        <dbReference type="ARBA" id="ARBA00023180"/>
    </source>
</evidence>
<organism evidence="8 9">
    <name type="scientific">Drosophila rubida</name>
    <dbReference type="NCBI Taxonomy" id="30044"/>
    <lineage>
        <taxon>Eukaryota</taxon>
        <taxon>Metazoa</taxon>
        <taxon>Ecdysozoa</taxon>
        <taxon>Arthropoda</taxon>
        <taxon>Hexapoda</taxon>
        <taxon>Insecta</taxon>
        <taxon>Pterygota</taxon>
        <taxon>Neoptera</taxon>
        <taxon>Endopterygota</taxon>
        <taxon>Diptera</taxon>
        <taxon>Brachycera</taxon>
        <taxon>Muscomorpha</taxon>
        <taxon>Ephydroidea</taxon>
        <taxon>Drosophilidae</taxon>
        <taxon>Drosophila</taxon>
    </lineage>
</organism>
<sequence>FGMRTVFNASHWLLDFLLTHNPAIPDGYISIKRDGTLSLGQKVEFNDWHDLVAEYLPLFIWLVLLLIIIVLMPLGAIIIAFANRLLDRGMQEGMETVRRGNEDVCIYLKDTNNHIHHLFSHNYEELYNHINQIMMGTIYTCHSSCLLFTFTFTFTSTDGEHHLTMDVVDVSGATALAEMERILDNMPEALEVMRELNDIENEMRFLGDQLRDGKLNYAKPLCFSQISHRFYLPGIRTIKRNINSAYSYVGMPYQMYRFLRDSMIEFVDTSRCLHFDEMPDTDVYVQGIEEIIEGKYADIPKQGVQRFKTISDAVKVNVDRIGPMVMIDMGHGRDIMLRRAVEIQNLIDAVISDLHLNSIRTAKSFEDFYNKYSKERSIVNSIAWIFILLVSATM</sequence>
<evidence type="ECO:0000256" key="3">
    <source>
        <dbReference type="ARBA" id="ARBA00022692"/>
    </source>
</evidence>
<evidence type="ECO:0000256" key="7">
    <source>
        <dbReference type="SAM" id="Phobius"/>
    </source>
</evidence>